<proteinExistence type="predicted"/>
<dbReference type="Gene3D" id="1.10.443.10">
    <property type="entry name" value="Intergrase catalytic core"/>
    <property type="match status" value="1"/>
</dbReference>
<name>A0ABD5UYD7_9EURY</name>
<dbReference type="InterPro" id="IPR010998">
    <property type="entry name" value="Integrase_recombinase_N"/>
</dbReference>
<dbReference type="RefSeq" id="WP_379743769.1">
    <property type="nucleotide sequence ID" value="NZ_JBHSVN010000001.1"/>
</dbReference>
<dbReference type="GO" id="GO:0003677">
    <property type="term" value="F:DNA binding"/>
    <property type="evidence" value="ECO:0007669"/>
    <property type="project" value="UniProtKB-UniRule"/>
</dbReference>
<dbReference type="Gene3D" id="1.10.150.130">
    <property type="match status" value="1"/>
</dbReference>
<dbReference type="InterPro" id="IPR044068">
    <property type="entry name" value="CB"/>
</dbReference>
<evidence type="ECO:0000313" key="8">
    <source>
        <dbReference type="Proteomes" id="UP001596296"/>
    </source>
</evidence>
<dbReference type="PROSITE" id="PS51898">
    <property type="entry name" value="TYR_RECOMBINASE"/>
    <property type="match status" value="1"/>
</dbReference>
<keyword evidence="2 4" id="KW-0238">DNA-binding</keyword>
<sequence length="331" mass="37994">MSDNHDLDPIDPSTARELFLDHKATHCTEKTVRSHKYRSKHFSTWCDENGIDNMNDLSGRDLHKFRLWHMEEHDINKMSLRHQMCSLRVFLKWAASIEAVPPNLYDKVMVPTLSPGQRQRDDMLEADAAEAVLEHLWKFHFASREHAIIALLWETGIRLGAANSIDLSDVNVDDGYIRLVHRPEEGTTLKNGKSGERPVAITDELAEVLRAFVEHDRADEVDDYGREPLFTSCYGRLSRTGIRRAVYKTTAPCFRDAPCPGCEDDSDTPCPESVSPHAIRRGSITHFLTEDVPTEVVSDRMNVSRDVLEQHYDRRSEEVKLEQRRGYLENI</sequence>
<evidence type="ECO:0000256" key="3">
    <source>
        <dbReference type="ARBA" id="ARBA00023172"/>
    </source>
</evidence>
<comment type="caution">
    <text evidence="7">The sequence shown here is derived from an EMBL/GenBank/DDBJ whole genome shotgun (WGS) entry which is preliminary data.</text>
</comment>
<feature type="domain" description="Tyr recombinase" evidence="5">
    <location>
        <begin position="119"/>
        <end position="325"/>
    </location>
</feature>
<dbReference type="SUPFAM" id="SSF56349">
    <property type="entry name" value="DNA breaking-rejoining enzymes"/>
    <property type="match status" value="1"/>
</dbReference>
<gene>
    <name evidence="7" type="ORF">ACFQE9_09455</name>
</gene>
<keyword evidence="1" id="KW-0229">DNA integration</keyword>
<dbReference type="PROSITE" id="PS51900">
    <property type="entry name" value="CB"/>
    <property type="match status" value="1"/>
</dbReference>
<dbReference type="InterPro" id="IPR050090">
    <property type="entry name" value="Tyrosine_recombinase_XerCD"/>
</dbReference>
<keyword evidence="3" id="KW-0233">DNA recombination</keyword>
<dbReference type="InterPro" id="IPR013762">
    <property type="entry name" value="Integrase-like_cat_sf"/>
</dbReference>
<evidence type="ECO:0000256" key="1">
    <source>
        <dbReference type="ARBA" id="ARBA00022908"/>
    </source>
</evidence>
<reference evidence="7 8" key="1">
    <citation type="journal article" date="2019" name="Int. J. Syst. Evol. Microbiol.">
        <title>The Global Catalogue of Microorganisms (GCM) 10K type strain sequencing project: providing services to taxonomists for standard genome sequencing and annotation.</title>
        <authorList>
            <consortium name="The Broad Institute Genomics Platform"/>
            <consortium name="The Broad Institute Genome Sequencing Center for Infectious Disease"/>
            <person name="Wu L."/>
            <person name="Ma J."/>
        </authorList>
    </citation>
    <scope>NUCLEOTIDE SEQUENCE [LARGE SCALE GENOMIC DNA]</scope>
    <source>
        <strain evidence="7 8">SKJ47</strain>
    </source>
</reference>
<dbReference type="PANTHER" id="PTHR30349">
    <property type="entry name" value="PHAGE INTEGRASE-RELATED"/>
    <property type="match status" value="1"/>
</dbReference>
<evidence type="ECO:0000313" key="7">
    <source>
        <dbReference type="EMBL" id="MFC6892828.1"/>
    </source>
</evidence>
<dbReference type="Pfam" id="PF00589">
    <property type="entry name" value="Phage_integrase"/>
    <property type="match status" value="1"/>
</dbReference>
<evidence type="ECO:0000256" key="4">
    <source>
        <dbReference type="PROSITE-ProRule" id="PRU01248"/>
    </source>
</evidence>
<dbReference type="Proteomes" id="UP001596296">
    <property type="component" value="Unassembled WGS sequence"/>
</dbReference>
<dbReference type="EMBL" id="JBHSXL010000009">
    <property type="protein sequence ID" value="MFC6892828.1"/>
    <property type="molecule type" value="Genomic_DNA"/>
</dbReference>
<dbReference type="AlphaFoldDB" id="A0ABD5UYD7"/>
<dbReference type="CDD" id="cd00397">
    <property type="entry name" value="DNA_BRE_C"/>
    <property type="match status" value="1"/>
</dbReference>
<protein>
    <submittedName>
        <fullName evidence="7">Tyrosine-type recombinase/integrase</fullName>
    </submittedName>
</protein>
<dbReference type="InterPro" id="IPR002104">
    <property type="entry name" value="Integrase_catalytic"/>
</dbReference>
<dbReference type="GO" id="GO:0015074">
    <property type="term" value="P:DNA integration"/>
    <property type="evidence" value="ECO:0007669"/>
    <property type="project" value="UniProtKB-KW"/>
</dbReference>
<dbReference type="PANTHER" id="PTHR30349:SF41">
    <property type="entry name" value="INTEGRASE_RECOMBINASE PROTEIN MJ0367-RELATED"/>
    <property type="match status" value="1"/>
</dbReference>
<dbReference type="GO" id="GO:0006310">
    <property type="term" value="P:DNA recombination"/>
    <property type="evidence" value="ECO:0007669"/>
    <property type="project" value="UniProtKB-KW"/>
</dbReference>
<evidence type="ECO:0000256" key="2">
    <source>
        <dbReference type="ARBA" id="ARBA00023125"/>
    </source>
</evidence>
<organism evidence="7 8">
    <name type="scientific">Halopenitus salinus</name>
    <dbReference type="NCBI Taxonomy" id="1198295"/>
    <lineage>
        <taxon>Archaea</taxon>
        <taxon>Methanobacteriati</taxon>
        <taxon>Methanobacteriota</taxon>
        <taxon>Stenosarchaea group</taxon>
        <taxon>Halobacteria</taxon>
        <taxon>Halobacteriales</taxon>
        <taxon>Haloferacaceae</taxon>
        <taxon>Halopenitus</taxon>
    </lineage>
</organism>
<keyword evidence="8" id="KW-1185">Reference proteome</keyword>
<dbReference type="InterPro" id="IPR011010">
    <property type="entry name" value="DNA_brk_join_enz"/>
</dbReference>
<accession>A0ABD5UYD7</accession>
<evidence type="ECO:0000259" key="5">
    <source>
        <dbReference type="PROSITE" id="PS51898"/>
    </source>
</evidence>
<feature type="domain" description="Core-binding (CB)" evidence="6">
    <location>
        <begin position="10"/>
        <end position="95"/>
    </location>
</feature>
<evidence type="ECO:0000259" key="6">
    <source>
        <dbReference type="PROSITE" id="PS51900"/>
    </source>
</evidence>